<gene>
    <name evidence="16" type="ORF">E4O92_09020</name>
</gene>
<dbReference type="OrthoDB" id="8530571at2"/>
<feature type="chain" id="PRO_5021191368" evidence="13">
    <location>
        <begin position="23"/>
        <end position="959"/>
    </location>
</feature>
<keyword evidence="9 10" id="KW-0998">Cell outer membrane</keyword>
<feature type="region of interest" description="Disordered" evidence="12">
    <location>
        <begin position="677"/>
        <end position="705"/>
    </location>
</feature>
<comment type="caution">
    <text evidence="16">The sequence shown here is derived from an EMBL/GenBank/DDBJ whole genome shotgun (WGS) entry which is preliminary data.</text>
</comment>
<dbReference type="Gene3D" id="2.40.170.20">
    <property type="entry name" value="TonB-dependent receptor, beta-barrel domain"/>
    <property type="match status" value="1"/>
</dbReference>
<dbReference type="PROSITE" id="PS52016">
    <property type="entry name" value="TONB_DEPENDENT_REC_3"/>
    <property type="match status" value="1"/>
</dbReference>
<dbReference type="InterPro" id="IPR036942">
    <property type="entry name" value="Beta-barrel_TonB_sf"/>
</dbReference>
<dbReference type="InterPro" id="IPR037066">
    <property type="entry name" value="Plug_dom_sf"/>
</dbReference>
<dbReference type="Proteomes" id="UP000297258">
    <property type="component" value="Unassembled WGS sequence"/>
</dbReference>
<dbReference type="EMBL" id="SPUM01000049">
    <property type="protein sequence ID" value="TFW32744.1"/>
    <property type="molecule type" value="Genomic_DNA"/>
</dbReference>
<dbReference type="SUPFAM" id="SSF56935">
    <property type="entry name" value="Porins"/>
    <property type="match status" value="1"/>
</dbReference>
<comment type="similarity">
    <text evidence="2 10 11">Belongs to the TonB-dependent receptor family.</text>
</comment>
<dbReference type="AlphaFoldDB" id="A0A4Y9T6B5"/>
<evidence type="ECO:0000256" key="4">
    <source>
        <dbReference type="ARBA" id="ARBA00022452"/>
    </source>
</evidence>
<evidence type="ECO:0000256" key="9">
    <source>
        <dbReference type="ARBA" id="ARBA00023237"/>
    </source>
</evidence>
<feature type="domain" description="TonB-dependent receptor plug" evidence="15">
    <location>
        <begin position="45"/>
        <end position="157"/>
    </location>
</feature>
<keyword evidence="7 10" id="KW-0472">Membrane</keyword>
<evidence type="ECO:0000256" key="5">
    <source>
        <dbReference type="ARBA" id="ARBA00022692"/>
    </source>
</evidence>
<sequence>MQQRTKITIAVAVALHSMGALAQEQSSSLQRVEITGSRIRQVDVETSTPVTVMTQEQIQKTGLVTVGDIVNSLSSTGSPSFARGNALTSNREQGGQFPSLRGLGGHRLLVLVNGKRWTQTVSGYTDMSTIPSSLIDRVEISSDGGSSIYGSDAIAGVVNIILKKSMEGGQASAYVGQNELGDGKNKDYSLSYGTGNDKANLMFALSHTAQGAVWAKDREITRYGSGRVDRLSSNLGAGPWGRITAVDSKGASTAGTVGNKYLNHTGGYDGSGTGADSRNPANYHTYNDAVDEDKYNSSLQMHYLSPSRMTSIFVKGSVELPQSMRLTTTAMYADRFSSRVIAGYPLNSLTQSKYPVYIDKDNYYNPYGNQVAGAGKGQDLFFYRRTIEVPRGTDNTNRTLHIDATLEGELNVGSKTWNWDIGYNHSAIAGDTISTGNLNLINLKRALGPSFKNASGVVQCGTPANPIPLAECVPWDILGGPSAATPAALNYSMAETVLTYGSNINSATANITGEVYDLPAGAIGVATGLEYRTANGYDRPDMMQRNGFSTDLGGMPTTGSYNVKEAYVEVNVPLLKGMTMAELLSINVASRYSDYSNFGSTTNSKASFMWKPIKDLLVRGTYAQGFRAPTLNDTFGGGSQSYDSFLDPCDSAVGNASREPEVAARCAALGVPAGYRQRNQAGSPVTASTQNPYPSNSGAGNADIRPETSETRTVGLVYSPSWVNGLSLSLDWWDILIKNRIAGVSASQTLTFCYVDNVPTYCNKVRRDSSGAIVELNRGNTNLGAMHTRGIDFGLKYRFPRTQFGQFGLRSDTTYVNSWQTKSTNTADYVEYVGESGYSRFKNNSALDWSLGNWSANLGMRFYSRIDDKCPFKNPVVDCNMPDQRYSGGLGVNQLPSNYYFDLSVAYKFPWNARLMVGANNVFDKKPFLVYTAGTSSSSAVDSERPIDRFIWMRYNQSF</sequence>
<evidence type="ECO:0000256" key="7">
    <source>
        <dbReference type="ARBA" id="ARBA00023136"/>
    </source>
</evidence>
<evidence type="ECO:0000256" key="3">
    <source>
        <dbReference type="ARBA" id="ARBA00022448"/>
    </source>
</evidence>
<feature type="compositionally biased region" description="Polar residues" evidence="12">
    <location>
        <begin position="677"/>
        <end position="699"/>
    </location>
</feature>
<dbReference type="InterPro" id="IPR000531">
    <property type="entry name" value="Beta-barrel_TonB"/>
</dbReference>
<dbReference type="Pfam" id="PF00593">
    <property type="entry name" value="TonB_dep_Rec_b-barrel"/>
    <property type="match status" value="1"/>
</dbReference>
<keyword evidence="3 10" id="KW-0813">Transport</keyword>
<dbReference type="PANTHER" id="PTHR47234:SF2">
    <property type="entry name" value="TONB-DEPENDENT RECEPTOR"/>
    <property type="match status" value="1"/>
</dbReference>
<feature type="domain" description="TonB-dependent receptor-like beta-barrel" evidence="14">
    <location>
        <begin position="361"/>
        <end position="922"/>
    </location>
</feature>
<keyword evidence="6 11" id="KW-0798">TonB box</keyword>
<proteinExistence type="inferred from homology"/>
<keyword evidence="8 16" id="KW-0675">Receptor</keyword>
<evidence type="ECO:0000256" key="6">
    <source>
        <dbReference type="ARBA" id="ARBA00023077"/>
    </source>
</evidence>
<evidence type="ECO:0000256" key="1">
    <source>
        <dbReference type="ARBA" id="ARBA00004571"/>
    </source>
</evidence>
<evidence type="ECO:0000256" key="11">
    <source>
        <dbReference type="RuleBase" id="RU003357"/>
    </source>
</evidence>
<evidence type="ECO:0000256" key="10">
    <source>
        <dbReference type="PROSITE-ProRule" id="PRU01360"/>
    </source>
</evidence>
<dbReference type="GO" id="GO:0009279">
    <property type="term" value="C:cell outer membrane"/>
    <property type="evidence" value="ECO:0007669"/>
    <property type="project" value="UniProtKB-SubCell"/>
</dbReference>
<dbReference type="InterPro" id="IPR012910">
    <property type="entry name" value="Plug_dom"/>
</dbReference>
<keyword evidence="13" id="KW-0732">Signal</keyword>
<dbReference type="Gene3D" id="2.170.130.10">
    <property type="entry name" value="TonB-dependent receptor, plug domain"/>
    <property type="match status" value="1"/>
</dbReference>
<evidence type="ECO:0000259" key="14">
    <source>
        <dbReference type="Pfam" id="PF00593"/>
    </source>
</evidence>
<evidence type="ECO:0000259" key="15">
    <source>
        <dbReference type="Pfam" id="PF07715"/>
    </source>
</evidence>
<protein>
    <submittedName>
        <fullName evidence="16">TonB-dependent receptor</fullName>
    </submittedName>
</protein>
<reference evidence="16 17" key="1">
    <citation type="submission" date="2019-03" db="EMBL/GenBank/DDBJ databases">
        <title>Draft genome of Massilia hortus sp. nov., a novel bacterial species of the Oxalobacteraceae family.</title>
        <authorList>
            <person name="Peta V."/>
            <person name="Raths R."/>
            <person name="Bucking H."/>
        </authorList>
    </citation>
    <scope>NUCLEOTIDE SEQUENCE [LARGE SCALE GENOMIC DNA]</scope>
    <source>
        <strain evidence="16 17">ONC3</strain>
    </source>
</reference>
<evidence type="ECO:0000313" key="16">
    <source>
        <dbReference type="EMBL" id="TFW32744.1"/>
    </source>
</evidence>
<keyword evidence="17" id="KW-1185">Reference proteome</keyword>
<accession>A0A4Y9T6B5</accession>
<organism evidence="16 17">
    <name type="scientific">Massilia horti</name>
    <dbReference type="NCBI Taxonomy" id="2562153"/>
    <lineage>
        <taxon>Bacteria</taxon>
        <taxon>Pseudomonadati</taxon>
        <taxon>Pseudomonadota</taxon>
        <taxon>Betaproteobacteria</taxon>
        <taxon>Burkholderiales</taxon>
        <taxon>Oxalobacteraceae</taxon>
        <taxon>Telluria group</taxon>
        <taxon>Massilia</taxon>
    </lineage>
</organism>
<keyword evidence="4 10" id="KW-1134">Transmembrane beta strand</keyword>
<keyword evidence="5 10" id="KW-0812">Transmembrane</keyword>
<evidence type="ECO:0000256" key="2">
    <source>
        <dbReference type="ARBA" id="ARBA00009810"/>
    </source>
</evidence>
<comment type="subcellular location">
    <subcellularLocation>
        <location evidence="1 10">Cell outer membrane</location>
        <topology evidence="1 10">Multi-pass membrane protein</topology>
    </subcellularLocation>
</comment>
<dbReference type="PANTHER" id="PTHR47234">
    <property type="match status" value="1"/>
</dbReference>
<dbReference type="InterPro" id="IPR039426">
    <property type="entry name" value="TonB-dep_rcpt-like"/>
</dbReference>
<evidence type="ECO:0000256" key="8">
    <source>
        <dbReference type="ARBA" id="ARBA00023170"/>
    </source>
</evidence>
<name>A0A4Y9T6B5_9BURK</name>
<evidence type="ECO:0000256" key="12">
    <source>
        <dbReference type="SAM" id="MobiDB-lite"/>
    </source>
</evidence>
<dbReference type="RefSeq" id="WP_135189442.1">
    <property type="nucleotide sequence ID" value="NZ_SPUM01000049.1"/>
</dbReference>
<evidence type="ECO:0000256" key="13">
    <source>
        <dbReference type="SAM" id="SignalP"/>
    </source>
</evidence>
<dbReference type="Pfam" id="PF07715">
    <property type="entry name" value="Plug"/>
    <property type="match status" value="1"/>
</dbReference>
<evidence type="ECO:0000313" key="17">
    <source>
        <dbReference type="Proteomes" id="UP000297258"/>
    </source>
</evidence>
<feature type="signal peptide" evidence="13">
    <location>
        <begin position="1"/>
        <end position="22"/>
    </location>
</feature>